<gene>
    <name evidence="1" type="ORF">JG687_00012895</name>
</gene>
<protein>
    <submittedName>
        <fullName evidence="1">Uncharacterized protein</fullName>
    </submittedName>
</protein>
<accession>A0A8T1U2Y6</accession>
<reference evidence="1" key="1">
    <citation type="submission" date="2021-01" db="EMBL/GenBank/DDBJ databases">
        <title>Phytophthora aleatoria, a newly-described species from Pinus radiata is distinct from Phytophthora cactorum isolates based on comparative genomics.</title>
        <authorList>
            <person name="Mcdougal R."/>
            <person name="Panda P."/>
            <person name="Williams N."/>
            <person name="Studholme D.J."/>
        </authorList>
    </citation>
    <scope>NUCLEOTIDE SEQUENCE</scope>
    <source>
        <strain evidence="1">NZFS 3830</strain>
    </source>
</reference>
<organism evidence="1 2">
    <name type="scientific">Phytophthora cactorum</name>
    <dbReference type="NCBI Taxonomy" id="29920"/>
    <lineage>
        <taxon>Eukaryota</taxon>
        <taxon>Sar</taxon>
        <taxon>Stramenopiles</taxon>
        <taxon>Oomycota</taxon>
        <taxon>Peronosporomycetes</taxon>
        <taxon>Peronosporales</taxon>
        <taxon>Peronosporaceae</taxon>
        <taxon>Phytophthora</taxon>
    </lineage>
</organism>
<evidence type="ECO:0000313" key="2">
    <source>
        <dbReference type="Proteomes" id="UP000688947"/>
    </source>
</evidence>
<dbReference type="AlphaFoldDB" id="A0A8T1U2Y6"/>
<sequence length="104" mass="11795">MICCGCSLDVDGVWRVKQLNPHLQELIKKYPAEFARSNKKSDAAEKQCAPHATNQSDTVIIARPKFKVWHGCITYVALYLHLLPRLYTFELGNVISSTTTECIR</sequence>
<proteinExistence type="predicted"/>
<name>A0A8T1U2Y6_9STRA</name>
<dbReference type="Proteomes" id="UP000688947">
    <property type="component" value="Unassembled WGS sequence"/>
</dbReference>
<evidence type="ECO:0000313" key="1">
    <source>
        <dbReference type="EMBL" id="KAG6952625.1"/>
    </source>
</evidence>
<dbReference type="EMBL" id="JAENGZ010000903">
    <property type="protein sequence ID" value="KAG6952625.1"/>
    <property type="molecule type" value="Genomic_DNA"/>
</dbReference>
<comment type="caution">
    <text evidence="1">The sequence shown here is derived from an EMBL/GenBank/DDBJ whole genome shotgun (WGS) entry which is preliminary data.</text>
</comment>